<dbReference type="Gene3D" id="2.130.10.10">
    <property type="entry name" value="YVTN repeat-like/Quinoprotein amine dehydrogenase"/>
    <property type="match status" value="1"/>
</dbReference>
<proteinExistence type="predicted"/>
<dbReference type="OrthoDB" id="9757809at2"/>
<reference evidence="1 2" key="1">
    <citation type="journal article" date="2019" name="Science, e1252229">
        <title>Invertible promoters mediate bacterial phase variation, antibiotic resistance, and host adaptation in the gut.</title>
        <authorList>
            <person name="Jiang X."/>
            <person name="Hall A.B."/>
            <person name="Arthur T.D."/>
            <person name="Plichta D.R."/>
            <person name="Covington C.T."/>
            <person name="Poyet M."/>
            <person name="Crothers J."/>
            <person name="Moses P.L."/>
            <person name="Tolonen A.C."/>
            <person name="Vlamakis H."/>
            <person name="Alm E.J."/>
            <person name="Xavier R.J."/>
        </authorList>
    </citation>
    <scope>NUCLEOTIDE SEQUENCE [LARGE SCALE GENOMIC DNA]</scope>
    <source>
        <strain evidence="2">bf_0095</strain>
    </source>
</reference>
<accession>A0A4Q5HK79</accession>
<dbReference type="Proteomes" id="UP000291191">
    <property type="component" value="Unassembled WGS sequence"/>
</dbReference>
<gene>
    <name evidence="1" type="ORF">EAJ06_02565</name>
</gene>
<keyword evidence="2" id="KW-1185">Reference proteome</keyword>
<comment type="caution">
    <text evidence="1">The sequence shown here is derived from an EMBL/GenBank/DDBJ whole genome shotgun (WGS) entry which is preliminary data.</text>
</comment>
<dbReference type="AlphaFoldDB" id="A0A4Q5HK79"/>
<evidence type="ECO:0000313" key="2">
    <source>
        <dbReference type="Proteomes" id="UP000291191"/>
    </source>
</evidence>
<organism evidence="1 2">
    <name type="scientific">Bacteroides intestinalis</name>
    <dbReference type="NCBI Taxonomy" id="329854"/>
    <lineage>
        <taxon>Bacteria</taxon>
        <taxon>Pseudomonadati</taxon>
        <taxon>Bacteroidota</taxon>
        <taxon>Bacteroidia</taxon>
        <taxon>Bacteroidales</taxon>
        <taxon>Bacteroidaceae</taxon>
        <taxon>Bacteroides</taxon>
    </lineage>
</organism>
<protein>
    <recommendedName>
        <fullName evidence="3">Exo-alpha-sialidase</fullName>
    </recommendedName>
</protein>
<evidence type="ECO:0000313" key="1">
    <source>
        <dbReference type="EMBL" id="RYT82514.1"/>
    </source>
</evidence>
<dbReference type="PROSITE" id="PS51257">
    <property type="entry name" value="PROKAR_LIPOPROTEIN"/>
    <property type="match status" value="1"/>
</dbReference>
<name>A0A4Q5HK79_9BACE</name>
<evidence type="ECO:0008006" key="3">
    <source>
        <dbReference type="Google" id="ProtNLM"/>
    </source>
</evidence>
<sequence length="364" mass="41650">MNIKVLLIINMLAMILMSLSGCEPSRPKDVNENYFFTEIFPHEKEIGIYPEVQAIYPVNEKIVFLLGNDEYVASSPENQNAYFFSSVDGGKSFKKQILGNGYLENISVTDSGRNICLIKRIYSDGTHFEYQLLHSVDMGEQWNTIDTFSNKILRTAVFINDKIGIVRTCENPAECTVENIYKTTDGGISWQKVFIEDIEKYYDFVYTPDKSLLALSKDDKNMLKLDIATFTYEKYPLNIPEHLSIYNQIIIDLQTLKQYVILSGKGEEYGKENFLYSIAEHSMIPLPVPTYQVNVYGNFISIIGEGGGVTKYHYSTDLGKSWKTETPKEWFTRGDAGMFGEGYLWIIAYAFRYSKGNPLMVRIP</sequence>
<dbReference type="EMBL" id="RCXO01000002">
    <property type="protein sequence ID" value="RYT82514.1"/>
    <property type="molecule type" value="Genomic_DNA"/>
</dbReference>
<dbReference type="SUPFAM" id="SSF110296">
    <property type="entry name" value="Oligoxyloglucan reducing end-specific cellobiohydrolase"/>
    <property type="match status" value="1"/>
</dbReference>
<dbReference type="RefSeq" id="WP_118216040.1">
    <property type="nucleotide sequence ID" value="NZ_QSKS01000001.1"/>
</dbReference>
<dbReference type="InterPro" id="IPR015943">
    <property type="entry name" value="WD40/YVTN_repeat-like_dom_sf"/>
</dbReference>